<dbReference type="AlphaFoldDB" id="A0A9D1A0N5"/>
<evidence type="ECO:0000313" key="2">
    <source>
        <dbReference type="Proteomes" id="UP000824261"/>
    </source>
</evidence>
<dbReference type="Proteomes" id="UP000824261">
    <property type="component" value="Unassembled WGS sequence"/>
</dbReference>
<reference evidence="1" key="2">
    <citation type="journal article" date="2021" name="PeerJ">
        <title>Extensive microbial diversity within the chicken gut microbiome revealed by metagenomics and culture.</title>
        <authorList>
            <person name="Gilroy R."/>
            <person name="Ravi A."/>
            <person name="Getino M."/>
            <person name="Pursley I."/>
            <person name="Horton D.L."/>
            <person name="Alikhan N.F."/>
            <person name="Baker D."/>
            <person name="Gharbi K."/>
            <person name="Hall N."/>
            <person name="Watson M."/>
            <person name="Adriaenssens E.M."/>
            <person name="Foster-Nyarko E."/>
            <person name="Jarju S."/>
            <person name="Secka A."/>
            <person name="Antonio M."/>
            <person name="Oren A."/>
            <person name="Chaudhuri R.R."/>
            <person name="La Ragione R."/>
            <person name="Hildebrand F."/>
            <person name="Pallen M.J."/>
        </authorList>
    </citation>
    <scope>NUCLEOTIDE SEQUENCE</scope>
    <source>
        <strain evidence="1">ChiGjej1B1-2707</strain>
    </source>
</reference>
<sequence length="516" mass="56292">MERSHPLSSRAGFVALACALSVVLGVLFLTGCSSGQPEQQPSSSQVAEMEEPLEVTARPSAYVEILDDRLFWRDDEALWTARVEDDGSLAYFQQLGTLKDRIRGIAAYDGVLYLFSIEGIYRMDPDDTADEAELLVDEGTSDDLWVTSEGLFYLGDGTLSHASLTGSDETVLKEGVKDFVVADGKVYTLGEDGAFARCDLDGSNETVLDAARDRHDESVLVADGSDVYLVSSDVLVCRDGAESAEEVGLSHEVGAPDRTVAYEGAIFYENVSEACYRHVDGEEPDEKLERAYFRGKPYARIQDGILYYTISGEDVTVVDLDEIGDREEYVVEDEVAATSKTEIAASESTKDANESSGEIDYERLKTGSPKAIPESDYDIGAGLEMHQSGGQGVVTTDHFTLTLDGDQVAQGLWQVEQVDGTTIKFAYAPARQAGFDGTVFTLKAYDWGDNSYADIPATQMAGQSGDKKYVVIFPTDVRYDPSSTAQAEQYGQLRSWAEGIDMNANHANNPFRTVRP</sequence>
<protein>
    <recommendedName>
        <fullName evidence="3">DUF5050 domain-containing protein</fullName>
    </recommendedName>
</protein>
<accession>A0A9D1A0N5</accession>
<name>A0A9D1A0N5_9ACTN</name>
<dbReference type="PROSITE" id="PS51257">
    <property type="entry name" value="PROKAR_LIPOPROTEIN"/>
    <property type="match status" value="1"/>
</dbReference>
<evidence type="ECO:0008006" key="3">
    <source>
        <dbReference type="Google" id="ProtNLM"/>
    </source>
</evidence>
<reference evidence="1" key="1">
    <citation type="submission" date="2020-10" db="EMBL/GenBank/DDBJ databases">
        <authorList>
            <person name="Gilroy R."/>
        </authorList>
    </citation>
    <scope>NUCLEOTIDE SEQUENCE</scope>
    <source>
        <strain evidence="1">ChiGjej1B1-2707</strain>
    </source>
</reference>
<organism evidence="1 2">
    <name type="scientific">Candidatus Aveggerthella stercoripullorum</name>
    <dbReference type="NCBI Taxonomy" id="2840688"/>
    <lineage>
        <taxon>Bacteria</taxon>
        <taxon>Bacillati</taxon>
        <taxon>Actinomycetota</taxon>
        <taxon>Coriobacteriia</taxon>
        <taxon>Eggerthellales</taxon>
        <taxon>Eggerthellaceae</taxon>
        <taxon>Eggerthellaceae incertae sedis</taxon>
        <taxon>Candidatus Aveggerthella</taxon>
    </lineage>
</organism>
<proteinExistence type="predicted"/>
<gene>
    <name evidence="1" type="ORF">IAA69_05075</name>
</gene>
<evidence type="ECO:0000313" key="1">
    <source>
        <dbReference type="EMBL" id="HIR01619.1"/>
    </source>
</evidence>
<dbReference type="EMBL" id="DVGB01000060">
    <property type="protein sequence ID" value="HIR01619.1"/>
    <property type="molecule type" value="Genomic_DNA"/>
</dbReference>
<comment type="caution">
    <text evidence="1">The sequence shown here is derived from an EMBL/GenBank/DDBJ whole genome shotgun (WGS) entry which is preliminary data.</text>
</comment>